<name>A0ABW4J8Z4_9LACO</name>
<comment type="caution">
    <text evidence="1">The sequence shown here is derived from an EMBL/GenBank/DDBJ whole genome shotgun (WGS) entry which is preliminary data.</text>
</comment>
<keyword evidence="1" id="KW-0378">Hydrolase</keyword>
<protein>
    <submittedName>
        <fullName evidence="1">Alpha/beta hydrolase</fullName>
    </submittedName>
</protein>
<evidence type="ECO:0000313" key="2">
    <source>
        <dbReference type="Proteomes" id="UP001597267"/>
    </source>
</evidence>
<dbReference type="InterPro" id="IPR010315">
    <property type="entry name" value="DUF915_hydro-like"/>
</dbReference>
<dbReference type="InterPro" id="IPR029058">
    <property type="entry name" value="AB_hydrolase_fold"/>
</dbReference>
<evidence type="ECO:0000313" key="1">
    <source>
        <dbReference type="EMBL" id="MFD1672373.1"/>
    </source>
</evidence>
<gene>
    <name evidence="1" type="ORF">ACFQ5M_09710</name>
</gene>
<dbReference type="Pfam" id="PF06028">
    <property type="entry name" value="DUF915"/>
    <property type="match status" value="1"/>
</dbReference>
<dbReference type="SUPFAM" id="SSF53474">
    <property type="entry name" value="alpha/beta-Hydrolases"/>
    <property type="match status" value="1"/>
</dbReference>
<dbReference type="Gene3D" id="3.40.50.1820">
    <property type="entry name" value="alpha/beta hydrolase"/>
    <property type="match status" value="1"/>
</dbReference>
<proteinExistence type="predicted"/>
<keyword evidence="2" id="KW-1185">Reference proteome</keyword>
<organism evidence="1 2">
    <name type="scientific">Agrilactobacillus yilanensis</name>
    <dbReference type="NCBI Taxonomy" id="2485997"/>
    <lineage>
        <taxon>Bacteria</taxon>
        <taxon>Bacillati</taxon>
        <taxon>Bacillota</taxon>
        <taxon>Bacilli</taxon>
        <taxon>Lactobacillales</taxon>
        <taxon>Lactobacillaceae</taxon>
        <taxon>Agrilactobacillus</taxon>
    </lineage>
</organism>
<dbReference type="EMBL" id="JBHTOP010000026">
    <property type="protein sequence ID" value="MFD1672373.1"/>
    <property type="molecule type" value="Genomic_DNA"/>
</dbReference>
<reference evidence="2" key="1">
    <citation type="journal article" date="2019" name="Int. J. Syst. Evol. Microbiol.">
        <title>The Global Catalogue of Microorganisms (GCM) 10K type strain sequencing project: providing services to taxonomists for standard genome sequencing and annotation.</title>
        <authorList>
            <consortium name="The Broad Institute Genomics Platform"/>
            <consortium name="The Broad Institute Genome Sequencing Center for Infectious Disease"/>
            <person name="Wu L."/>
            <person name="Ma J."/>
        </authorList>
    </citation>
    <scope>NUCLEOTIDE SEQUENCE [LARGE SCALE GENOMIC DNA]</scope>
    <source>
        <strain evidence="2">CCM 8896</strain>
    </source>
</reference>
<dbReference type="RefSeq" id="WP_125712272.1">
    <property type="nucleotide sequence ID" value="NZ_JBHTOP010000026.1"/>
</dbReference>
<dbReference type="Proteomes" id="UP001597267">
    <property type="component" value="Unassembled WGS sequence"/>
</dbReference>
<accession>A0ABW4J8Z4</accession>
<dbReference type="GO" id="GO:0016787">
    <property type="term" value="F:hydrolase activity"/>
    <property type="evidence" value="ECO:0007669"/>
    <property type="project" value="UniProtKB-KW"/>
</dbReference>
<sequence length="327" mass="36916">MRALRDAIVQTTAMTGFSGRIKAFFRVAGALTVSCLPKKLAQHLDLSTVDRITLPDGLVQTPTIFVHGFRGGIDTTEKMVESAIDYTEQTEFLRVIVNWRGQIRYQGTWTMNENPIIQIIFEENIASMRMHSRWLELVLPTLKKRYGFQKFNAVGHSVGATALLNCLLENHNDHKFPSLNKVILVAGPFNGVIALGDIPNINQLTASGRPFLMNLHYLYWLFHKKNFPKAAKVLNIYGNTDTGFNSDTYITINSAKSVNYLLRDTASVYHEIEVHGPSGEHSVMHDNRRIIYIINNFLFNDSVITEPFNETVKLKNLSVEKSSSPMA</sequence>